<accession>A0AC61QNW1</accession>
<reference evidence="1" key="1">
    <citation type="submission" date="2019-04" db="EMBL/GenBank/DDBJ databases">
        <title>Microbes associate with the intestines of laboratory mice.</title>
        <authorList>
            <person name="Navarre W."/>
            <person name="Wong E."/>
            <person name="Huang K."/>
            <person name="Tropini C."/>
            <person name="Ng K."/>
            <person name="Yu B."/>
        </authorList>
    </citation>
    <scope>NUCLEOTIDE SEQUENCE</scope>
    <source>
        <strain evidence="1">NM73_A23</strain>
    </source>
</reference>
<proteinExistence type="predicted"/>
<dbReference type="Proteomes" id="UP000308886">
    <property type="component" value="Unassembled WGS sequence"/>
</dbReference>
<dbReference type="EMBL" id="SRZC01000016">
    <property type="protein sequence ID" value="TGX81465.1"/>
    <property type="molecule type" value="Genomic_DNA"/>
</dbReference>
<protein>
    <submittedName>
        <fullName evidence="1">Glycosyltransferase family 1 protein</fullName>
    </submittedName>
</protein>
<keyword evidence="2" id="KW-1185">Reference proteome</keyword>
<comment type="caution">
    <text evidence="1">The sequence shown here is derived from an EMBL/GenBank/DDBJ whole genome shotgun (WGS) entry which is preliminary data.</text>
</comment>
<evidence type="ECO:0000313" key="2">
    <source>
        <dbReference type="Proteomes" id="UP000308886"/>
    </source>
</evidence>
<name>A0AC61QNW1_9BACT</name>
<gene>
    <name evidence="1" type="ORF">E5358_10025</name>
</gene>
<organism evidence="1 2">
    <name type="scientific">Palleniella muris</name>
    <dbReference type="NCBI Taxonomy" id="3038145"/>
    <lineage>
        <taxon>Bacteria</taxon>
        <taxon>Pseudomonadati</taxon>
        <taxon>Bacteroidota</taxon>
        <taxon>Bacteroidia</taxon>
        <taxon>Bacteroidales</taxon>
        <taxon>Prevotellaceae</taxon>
        <taxon>Palleniella</taxon>
    </lineage>
</organism>
<evidence type="ECO:0000313" key="1">
    <source>
        <dbReference type="EMBL" id="TGX81465.1"/>
    </source>
</evidence>
<sequence length="373" mass="42953">MTLHVICLDQPYPPTYGGAVDMYYKLKALHDAGIGLILHIFLYHGKEEDALRGIAKEIHYYPRRTGLIRQLSLLPFSIRSRDDSRLLDDLLKDSHPILFEGIQSCFPLADKRLKDRKKIVRMHNVEHEYFRRFAASCPWGMKRFYYTMEALKLRHFERILAHADRILPITEADTAYYRQRFPHNDVRLLNCFFDTSHDNSAGNIGGEEKPYILYHGNLSIIENIKTVHYLISDIAPHLPEGMRLIIAGRRPSGKMMHTAEHTNHVEIIHDPSEEKMDSLISKAHINLLLTFQPTGIKLKLLNSLWKGQGHCLVNSPMLHGNSLGTLCHKADSTEDILTTITALMKRQPSSEELKARREAIMEMGFNNIRNIIE</sequence>